<gene>
    <name evidence="1" type="primary">MPH1</name>
    <name evidence="1" type="ORF">M8818_004877</name>
</gene>
<evidence type="ECO:0000313" key="2">
    <source>
        <dbReference type="Proteomes" id="UP001320706"/>
    </source>
</evidence>
<protein>
    <submittedName>
        <fullName evidence="1">3'-5' DNA helicase</fullName>
        <ecNumber evidence="1">3.6.4.12</ecNumber>
    </submittedName>
</protein>
<dbReference type="EMBL" id="JAMKPW020000024">
    <property type="protein sequence ID" value="KAK8205508.1"/>
    <property type="molecule type" value="Genomic_DNA"/>
</dbReference>
<sequence length="1259" mass="139742">MSDEDVISDDAFDSSPRPAKKRRTAKASKPPRTGVQAGTKKRRSEAAAAQSRRKSISSFSSIEGSDDYFEDVTAKVANPSRSRSRDVDDDEDEESTKKPKHKWHIPQNNHLLEDIYLTQEPPPSSNPWEIRGPIWKKQPPPQPAKPVSRAMEAPARPTTGTSNTFAKSTLPSISRTASHTATNVRHPPVFRMPAGTTTAAPVQKLPPPAPRPTHTVANASNEETSVGLSTANGRETSVPFTDLHEELADLPSDAFESSQSSSPTKSPDKAIYISSQPTTTQAHRHNLAAPQAGLRQTTLFGGTVEKLSEASQANKKHAWPLATQVEPRSHHEIDEAAAATWVYPTNLGTTRDYQYNIVARGLFHNLLVALPTGLGKTFIAATVMLNWYRWTKDAQIVFVAPTKPLVSQQVDACFHIVGIPRSDTVMLTGNISPGLRAEAWREKRVFFMTPQTIMNDLKTGIADPKKIVLLVVDEAHRATGSYAYVEVVKFLRRFNQSFRVLALTATPGSTVESVQQVIDGLDISRVEIRTETSLDIRQYVHMRDTDTITFDYSDEQELIMDLFGKTLKPLLDKLASQNAYWSRDPMKLTAFGLTQARKKWMSSDAGRKASQPIKAMVNSLINVLSSLAHSLSLLKFHGIGPFYSGVLAFRKTVESGQTKSKYSKQICDDENFNKLTNTIRAWTNNPDFLGHPKLDYLRSVVLNHFLDAGEGRAANGGPPSATRIMVFAHFRDSAEEIVRVLKRNEPMIRPHVFVGQAASKGSEGMDQKKQLDVIQKFKDGVYNTLVATSIGEEGLDIGEVDLIVCYDSSSSPIRMLQRMGRTGRKRKGNIVLLLMKDKEERDFEQAKDNYEKMQAMIASGTRFTFHDDRSPRILPKEIQPAVDKRVVEIPVENSQADLPEPKKKGRVPKRPPKKFHMPDNVRTGFTIASRMDEDGDEGGEPDIRQLLQGSKKKKTAQVSSRKQKTPGKPKEQEEEITQLPFLEDVILNRIQERELMRKYQYVCDTDGAQTVSAPRADRFPDVFRKLGKTKYVNHGRVTADIARMLDKVHAMNGDRAQDLREGLNKGDLTGNVDDILVLEGDLPQHADDGEADLPALPARGKKAAPAKKRAPKTPARNRRQTSYPDTGAAMEADSSSPEPTPADMRIATQGIDLGSADTSGEDDDEMIDPESELADFVVGSDAPIEVMSSSMPGEIEQRRQRHLFTSQEVLDEDSEVELPELPAVDGWAGNGSEEEEREEPVLAARKRGNRRVVEEDSDE</sequence>
<keyword evidence="1" id="KW-0347">Helicase</keyword>
<evidence type="ECO:0000313" key="1">
    <source>
        <dbReference type="EMBL" id="KAK8205508.1"/>
    </source>
</evidence>
<dbReference type="EC" id="3.6.4.12" evidence="1"/>
<dbReference type="Proteomes" id="UP001320706">
    <property type="component" value="Unassembled WGS sequence"/>
</dbReference>
<keyword evidence="2" id="KW-1185">Reference proteome</keyword>
<name>A0ACC3SEN2_9PEZI</name>
<organism evidence="1 2">
    <name type="scientific">Zalaria obscura</name>
    <dbReference type="NCBI Taxonomy" id="2024903"/>
    <lineage>
        <taxon>Eukaryota</taxon>
        <taxon>Fungi</taxon>
        <taxon>Dikarya</taxon>
        <taxon>Ascomycota</taxon>
        <taxon>Pezizomycotina</taxon>
        <taxon>Dothideomycetes</taxon>
        <taxon>Dothideomycetidae</taxon>
        <taxon>Dothideales</taxon>
        <taxon>Zalariaceae</taxon>
        <taxon>Zalaria</taxon>
    </lineage>
</organism>
<reference evidence="1" key="1">
    <citation type="submission" date="2024-02" db="EMBL/GenBank/DDBJ databases">
        <title>Metagenome Assembled Genome of Zalaria obscura JY119.</title>
        <authorList>
            <person name="Vighnesh L."/>
            <person name="Jagadeeshwari U."/>
            <person name="Venkata Ramana C."/>
            <person name="Sasikala C."/>
        </authorList>
    </citation>
    <scope>NUCLEOTIDE SEQUENCE</scope>
    <source>
        <strain evidence="1">JY119</strain>
    </source>
</reference>
<comment type="caution">
    <text evidence="1">The sequence shown here is derived from an EMBL/GenBank/DDBJ whole genome shotgun (WGS) entry which is preliminary data.</text>
</comment>
<accession>A0ACC3SEN2</accession>
<proteinExistence type="predicted"/>
<keyword evidence="1" id="KW-0547">Nucleotide-binding</keyword>
<keyword evidence="1" id="KW-0378">Hydrolase</keyword>
<keyword evidence="1" id="KW-0067">ATP-binding</keyword>